<dbReference type="CDD" id="cd01558">
    <property type="entry name" value="D-AAT_like"/>
    <property type="match status" value="1"/>
</dbReference>
<comment type="function">
    <text evidence="2">Acts on leucine, isoleucine and valine.</text>
</comment>
<dbReference type="InterPro" id="IPR050571">
    <property type="entry name" value="Class-IV_PLP-Dep_Aminotrnsfr"/>
</dbReference>
<keyword evidence="21" id="KW-0808">Transferase</keyword>
<dbReference type="InterPro" id="IPR001544">
    <property type="entry name" value="Aminotrans_IV"/>
</dbReference>
<name>A0A6S6UKN1_9GAMM</name>
<dbReference type="GO" id="GO:0004084">
    <property type="term" value="F:branched-chain-amino-acid transaminase activity"/>
    <property type="evidence" value="ECO:0007669"/>
    <property type="project" value="UniProtKB-EC"/>
</dbReference>
<keyword evidence="21" id="KW-0032">Aminotransferase</keyword>
<evidence type="ECO:0000256" key="10">
    <source>
        <dbReference type="ARBA" id="ARBA00035633"/>
    </source>
</evidence>
<evidence type="ECO:0000256" key="18">
    <source>
        <dbReference type="ARBA" id="ARBA00080135"/>
    </source>
</evidence>
<dbReference type="NCBIfam" id="NF005209">
    <property type="entry name" value="PRK06680.1"/>
    <property type="match status" value="1"/>
</dbReference>
<comment type="similarity">
    <text evidence="6 19">Belongs to the class-IV pyridoxal-phosphate-dependent aminotransferase family.</text>
</comment>
<dbReference type="InterPro" id="IPR018300">
    <property type="entry name" value="Aminotrans_IV_CS"/>
</dbReference>
<evidence type="ECO:0000256" key="8">
    <source>
        <dbReference type="ARBA" id="ARBA00022898"/>
    </source>
</evidence>
<comment type="pathway">
    <text evidence="5">Amino-acid biosynthesis; L-leucine biosynthesis; L-leucine from 3-methyl-2-oxobutanoate: step 4/4.</text>
</comment>
<dbReference type="EC" id="2.6.1.42" evidence="7"/>
<evidence type="ECO:0000256" key="5">
    <source>
        <dbReference type="ARBA" id="ARBA00005072"/>
    </source>
</evidence>
<dbReference type="InterPro" id="IPR043131">
    <property type="entry name" value="BCAT-like_N"/>
</dbReference>
<evidence type="ECO:0000256" key="20">
    <source>
        <dbReference type="RuleBase" id="RU004516"/>
    </source>
</evidence>
<comment type="catalytic activity">
    <reaction evidence="12">
        <text>L-valine + 2-oxoglutarate = 3-methyl-2-oxobutanoate + L-glutamate</text>
        <dbReference type="Rhea" id="RHEA:24813"/>
        <dbReference type="ChEBI" id="CHEBI:11851"/>
        <dbReference type="ChEBI" id="CHEBI:16810"/>
        <dbReference type="ChEBI" id="CHEBI:29985"/>
        <dbReference type="ChEBI" id="CHEBI:57762"/>
        <dbReference type="EC" id="2.6.1.42"/>
    </reaction>
</comment>
<evidence type="ECO:0000256" key="19">
    <source>
        <dbReference type="RuleBase" id="RU004106"/>
    </source>
</evidence>
<comment type="function">
    <text evidence="16">Involved in the biosynthesis of p-aminobenzoate (PABA), a precursor of tetrahydrofolate. Converts 4-amino-4-deoxychorismate into 4-aminobenzoate (PABA) and pyruvate.</text>
</comment>
<dbReference type="EC" id="4.1.3.38" evidence="11"/>
<comment type="cofactor">
    <cofactor evidence="1 20">
        <name>pyridoxal 5'-phosphate</name>
        <dbReference type="ChEBI" id="CHEBI:597326"/>
    </cofactor>
</comment>
<comment type="catalytic activity">
    <reaction evidence="14">
        <text>L-leucine + 2-oxoglutarate = 4-methyl-2-oxopentanoate + L-glutamate</text>
        <dbReference type="Rhea" id="RHEA:18321"/>
        <dbReference type="ChEBI" id="CHEBI:16810"/>
        <dbReference type="ChEBI" id="CHEBI:17865"/>
        <dbReference type="ChEBI" id="CHEBI:29985"/>
        <dbReference type="ChEBI" id="CHEBI:57427"/>
        <dbReference type="EC" id="2.6.1.42"/>
    </reaction>
</comment>
<proteinExistence type="inferred from homology"/>
<dbReference type="SUPFAM" id="SSF56752">
    <property type="entry name" value="D-aminoacid aminotransferase-like PLP-dependent enzymes"/>
    <property type="match status" value="1"/>
</dbReference>
<dbReference type="PROSITE" id="PS00770">
    <property type="entry name" value="AA_TRANSFER_CLASS_4"/>
    <property type="match status" value="1"/>
</dbReference>
<keyword evidence="9" id="KW-0289">Folate biosynthesis</keyword>
<dbReference type="InterPro" id="IPR036038">
    <property type="entry name" value="Aminotransferase-like"/>
</dbReference>
<organism evidence="21">
    <name type="scientific">uncultured Thiotrichaceae bacterium</name>
    <dbReference type="NCBI Taxonomy" id="298394"/>
    <lineage>
        <taxon>Bacteria</taxon>
        <taxon>Pseudomonadati</taxon>
        <taxon>Pseudomonadota</taxon>
        <taxon>Gammaproteobacteria</taxon>
        <taxon>Thiotrichales</taxon>
        <taxon>Thiotrichaceae</taxon>
        <taxon>environmental samples</taxon>
    </lineage>
</organism>
<dbReference type="FunFam" id="3.20.10.10:FF:000002">
    <property type="entry name" value="D-alanine aminotransferase"/>
    <property type="match status" value="1"/>
</dbReference>
<evidence type="ECO:0000256" key="1">
    <source>
        <dbReference type="ARBA" id="ARBA00001933"/>
    </source>
</evidence>
<comment type="pathway">
    <text evidence="10">Cofactor biosynthesis; tetrahydrofolate biosynthesis; 4-aminobenzoate from chorismate: step 2/2.</text>
</comment>
<gene>
    <name evidence="21" type="ORF">HELGO_WM49763</name>
</gene>
<evidence type="ECO:0000313" key="21">
    <source>
        <dbReference type="EMBL" id="CAA6828193.1"/>
    </source>
</evidence>
<comment type="pathway">
    <text evidence="4">Amino-acid biosynthesis; L-valine biosynthesis; L-valine from pyruvate: step 4/4.</text>
</comment>
<evidence type="ECO:0000256" key="14">
    <source>
        <dbReference type="ARBA" id="ARBA00049229"/>
    </source>
</evidence>
<comment type="catalytic activity">
    <reaction evidence="13">
        <text>L-isoleucine + 2-oxoglutarate = (S)-3-methyl-2-oxopentanoate + L-glutamate</text>
        <dbReference type="Rhea" id="RHEA:24801"/>
        <dbReference type="ChEBI" id="CHEBI:16810"/>
        <dbReference type="ChEBI" id="CHEBI:29985"/>
        <dbReference type="ChEBI" id="CHEBI:35146"/>
        <dbReference type="ChEBI" id="CHEBI:58045"/>
        <dbReference type="EC" id="2.6.1.42"/>
    </reaction>
</comment>
<dbReference type="GO" id="GO:0005829">
    <property type="term" value="C:cytosol"/>
    <property type="evidence" value="ECO:0007669"/>
    <property type="project" value="TreeGrafter"/>
</dbReference>
<evidence type="ECO:0000256" key="9">
    <source>
        <dbReference type="ARBA" id="ARBA00022909"/>
    </source>
</evidence>
<evidence type="ECO:0000256" key="11">
    <source>
        <dbReference type="ARBA" id="ARBA00035676"/>
    </source>
</evidence>
<evidence type="ECO:0000256" key="2">
    <source>
        <dbReference type="ARBA" id="ARBA00003109"/>
    </source>
</evidence>
<dbReference type="AlphaFoldDB" id="A0A6S6UKN1"/>
<evidence type="ECO:0000256" key="6">
    <source>
        <dbReference type="ARBA" id="ARBA00009320"/>
    </source>
</evidence>
<evidence type="ECO:0000256" key="4">
    <source>
        <dbReference type="ARBA" id="ARBA00004931"/>
    </source>
</evidence>
<evidence type="ECO:0000256" key="3">
    <source>
        <dbReference type="ARBA" id="ARBA00004824"/>
    </source>
</evidence>
<evidence type="ECO:0000256" key="15">
    <source>
        <dbReference type="ARBA" id="ARBA00049529"/>
    </source>
</evidence>
<evidence type="ECO:0000256" key="13">
    <source>
        <dbReference type="ARBA" id="ARBA00048798"/>
    </source>
</evidence>
<sequence length="283" mass="31162">MSRIVYVNGAFLPEADAKISVFDRGFLFADGVYEVCSILNGKLIDNAGHIARLHRSMEELDMAAPASDEAITTAQEELVKQNNVKEGLVYMQATRGSADRDFAYPPTDTPTTLVMFTQEKSLITSPMAKTGIKVISIEDIRWQRRDIKTVGLLAPCMGKMQAKATGADDAWMTEDGFVTEGTSNNAYIITQDNVLVTRHVGNAILNGITRRAVLKLAEHTELTIEERPFTLEEAYAAKEAFVTSATTFVWPVVEIDKHVIADGKPGEFAKQLRKLYIAEALAS</sequence>
<protein>
    <recommendedName>
        <fullName evidence="17">Aminodeoxychorismate lyase</fullName>
        <ecNumber evidence="7">2.6.1.42</ecNumber>
        <ecNumber evidence="11">4.1.3.38</ecNumber>
    </recommendedName>
    <alternativeName>
        <fullName evidence="18">4-amino-4-deoxychorismate lyase</fullName>
    </alternativeName>
</protein>
<dbReference type="GO" id="GO:0046656">
    <property type="term" value="P:folic acid biosynthetic process"/>
    <property type="evidence" value="ECO:0007669"/>
    <property type="project" value="UniProtKB-KW"/>
</dbReference>
<dbReference type="Pfam" id="PF01063">
    <property type="entry name" value="Aminotran_4"/>
    <property type="match status" value="1"/>
</dbReference>
<reference evidence="21" key="1">
    <citation type="submission" date="2020-01" db="EMBL/GenBank/DDBJ databases">
        <authorList>
            <person name="Meier V. D."/>
            <person name="Meier V D."/>
        </authorList>
    </citation>
    <scope>NUCLEOTIDE SEQUENCE</scope>
    <source>
        <strain evidence="21">HLG_WM_MAG_09</strain>
    </source>
</reference>
<dbReference type="InterPro" id="IPR043132">
    <property type="entry name" value="BCAT-like_C"/>
</dbReference>
<keyword evidence="8 20" id="KW-0663">Pyridoxal phosphate</keyword>
<dbReference type="EMBL" id="CACVAT010000461">
    <property type="protein sequence ID" value="CAA6828193.1"/>
    <property type="molecule type" value="Genomic_DNA"/>
</dbReference>
<evidence type="ECO:0000256" key="7">
    <source>
        <dbReference type="ARBA" id="ARBA00013053"/>
    </source>
</evidence>
<evidence type="ECO:0000256" key="17">
    <source>
        <dbReference type="ARBA" id="ARBA00069174"/>
    </source>
</evidence>
<evidence type="ECO:0000256" key="12">
    <source>
        <dbReference type="ARBA" id="ARBA00048212"/>
    </source>
</evidence>
<dbReference type="Gene3D" id="3.20.10.10">
    <property type="entry name" value="D-amino Acid Aminotransferase, subunit A, domain 2"/>
    <property type="match status" value="1"/>
</dbReference>
<dbReference type="Gene3D" id="3.30.470.10">
    <property type="match status" value="1"/>
</dbReference>
<dbReference type="GO" id="GO:0008696">
    <property type="term" value="F:4-amino-4-deoxychorismate lyase activity"/>
    <property type="evidence" value="ECO:0007669"/>
    <property type="project" value="UniProtKB-EC"/>
</dbReference>
<accession>A0A6S6UKN1</accession>
<dbReference type="GO" id="GO:0008652">
    <property type="term" value="P:amino acid biosynthetic process"/>
    <property type="evidence" value="ECO:0007669"/>
    <property type="project" value="UniProtKB-ARBA"/>
</dbReference>
<dbReference type="PANTHER" id="PTHR42743:SF11">
    <property type="entry name" value="AMINODEOXYCHORISMATE LYASE"/>
    <property type="match status" value="1"/>
</dbReference>
<comment type="catalytic activity">
    <reaction evidence="15">
        <text>4-amino-4-deoxychorismate = 4-aminobenzoate + pyruvate + H(+)</text>
        <dbReference type="Rhea" id="RHEA:16201"/>
        <dbReference type="ChEBI" id="CHEBI:15361"/>
        <dbReference type="ChEBI" id="CHEBI:15378"/>
        <dbReference type="ChEBI" id="CHEBI:17836"/>
        <dbReference type="ChEBI" id="CHEBI:58406"/>
        <dbReference type="EC" id="4.1.3.38"/>
    </reaction>
</comment>
<evidence type="ECO:0000256" key="16">
    <source>
        <dbReference type="ARBA" id="ARBA00054027"/>
    </source>
</evidence>
<dbReference type="PANTHER" id="PTHR42743">
    <property type="entry name" value="AMINO-ACID AMINOTRANSFERASE"/>
    <property type="match status" value="1"/>
</dbReference>
<comment type="pathway">
    <text evidence="3">Amino-acid biosynthesis; L-isoleucine biosynthesis; L-isoleucine from 2-oxobutanoate: step 4/4.</text>
</comment>